<keyword evidence="2" id="KW-1133">Transmembrane helix</keyword>
<feature type="transmembrane region" description="Helical" evidence="2">
    <location>
        <begin position="6"/>
        <end position="24"/>
    </location>
</feature>
<dbReference type="RefSeq" id="WP_355082656.1">
    <property type="nucleotide sequence ID" value="NZ_JBEXKW010000001.1"/>
</dbReference>
<gene>
    <name evidence="3" type="ORF">AB0I48_16250</name>
</gene>
<keyword evidence="4" id="KW-1185">Reference proteome</keyword>
<comment type="caution">
    <text evidence="3">The sequence shown here is derived from an EMBL/GenBank/DDBJ whole genome shotgun (WGS) entry which is preliminary data.</text>
</comment>
<evidence type="ECO:0000313" key="4">
    <source>
        <dbReference type="Proteomes" id="UP001551695"/>
    </source>
</evidence>
<keyword evidence="2" id="KW-0812">Transmembrane</keyword>
<organism evidence="3 4">
    <name type="scientific">Nocardia aurea</name>
    <dbReference type="NCBI Taxonomy" id="2144174"/>
    <lineage>
        <taxon>Bacteria</taxon>
        <taxon>Bacillati</taxon>
        <taxon>Actinomycetota</taxon>
        <taxon>Actinomycetes</taxon>
        <taxon>Mycobacteriales</taxon>
        <taxon>Nocardiaceae</taxon>
        <taxon>Nocardia</taxon>
    </lineage>
</organism>
<keyword evidence="2" id="KW-0472">Membrane</keyword>
<feature type="region of interest" description="Disordered" evidence="1">
    <location>
        <begin position="52"/>
        <end position="112"/>
    </location>
</feature>
<accession>A0ABV3FVA2</accession>
<protein>
    <submittedName>
        <fullName evidence="3">Uncharacterized protein</fullName>
    </submittedName>
</protein>
<dbReference type="EMBL" id="JBFAKC010000006">
    <property type="protein sequence ID" value="MEV0709111.1"/>
    <property type="molecule type" value="Genomic_DNA"/>
</dbReference>
<sequence length="112" mass="11835">MNLVVAIGTVLVVAGMLGILAVALRGTGSARDHLTVAQIQARLAGEYPAEHATFGGPSVLRTPARSNRAADFDSPTLIDIARPTSDPRRTEPVTAAQRPTGYRPHPNIRSGR</sequence>
<evidence type="ECO:0000256" key="2">
    <source>
        <dbReference type="SAM" id="Phobius"/>
    </source>
</evidence>
<dbReference type="Proteomes" id="UP001551695">
    <property type="component" value="Unassembled WGS sequence"/>
</dbReference>
<evidence type="ECO:0000256" key="1">
    <source>
        <dbReference type="SAM" id="MobiDB-lite"/>
    </source>
</evidence>
<name>A0ABV3FVA2_9NOCA</name>
<reference evidence="3 4" key="1">
    <citation type="submission" date="2024-06" db="EMBL/GenBank/DDBJ databases">
        <title>The Natural Products Discovery Center: Release of the First 8490 Sequenced Strains for Exploring Actinobacteria Biosynthetic Diversity.</title>
        <authorList>
            <person name="Kalkreuter E."/>
            <person name="Kautsar S.A."/>
            <person name="Yang D."/>
            <person name="Bader C.D."/>
            <person name="Teijaro C.N."/>
            <person name="Fluegel L."/>
            <person name="Davis C.M."/>
            <person name="Simpson J.R."/>
            <person name="Lauterbach L."/>
            <person name="Steele A.D."/>
            <person name="Gui C."/>
            <person name="Meng S."/>
            <person name="Li G."/>
            <person name="Viehrig K."/>
            <person name="Ye F."/>
            <person name="Su P."/>
            <person name="Kiefer A.F."/>
            <person name="Nichols A."/>
            <person name="Cepeda A.J."/>
            <person name="Yan W."/>
            <person name="Fan B."/>
            <person name="Jiang Y."/>
            <person name="Adhikari A."/>
            <person name="Zheng C.-J."/>
            <person name="Schuster L."/>
            <person name="Cowan T.M."/>
            <person name="Smanski M.J."/>
            <person name="Chevrette M.G."/>
            <person name="De Carvalho L.P.S."/>
            <person name="Shen B."/>
        </authorList>
    </citation>
    <scope>NUCLEOTIDE SEQUENCE [LARGE SCALE GENOMIC DNA]</scope>
    <source>
        <strain evidence="3 4">NPDC050403</strain>
    </source>
</reference>
<proteinExistence type="predicted"/>
<evidence type="ECO:0000313" key="3">
    <source>
        <dbReference type="EMBL" id="MEV0709111.1"/>
    </source>
</evidence>